<dbReference type="InterPro" id="IPR027417">
    <property type="entry name" value="P-loop_NTPase"/>
</dbReference>
<dbReference type="GO" id="GO:0030048">
    <property type="term" value="P:actin filament-based movement"/>
    <property type="evidence" value="ECO:0007669"/>
    <property type="project" value="TreeGrafter"/>
</dbReference>
<dbReference type="GO" id="GO:0005524">
    <property type="term" value="F:ATP binding"/>
    <property type="evidence" value="ECO:0007669"/>
    <property type="project" value="UniProtKB-UniRule"/>
</dbReference>
<keyword evidence="6 8" id="KW-0505">Motor protein</keyword>
<dbReference type="Gene3D" id="1.20.120.720">
    <property type="entry name" value="Myosin VI head, motor domain, U50 subdomain"/>
    <property type="match status" value="1"/>
</dbReference>
<dbReference type="Pfam" id="PF00063">
    <property type="entry name" value="Myosin_head"/>
    <property type="match status" value="1"/>
</dbReference>
<keyword evidence="5 8" id="KW-0518">Myosin</keyword>
<dbReference type="FunFam" id="1.10.10.820:FF:000001">
    <property type="entry name" value="Myosin heavy chain"/>
    <property type="match status" value="1"/>
</dbReference>
<dbReference type="Pfam" id="PF06017">
    <property type="entry name" value="Myosin_TH1"/>
    <property type="match status" value="1"/>
</dbReference>
<sequence length="1140" mass="129986">MAALTSRSAKGGVPDLVLLEEISEDAILSALKNRFANDAIYTYIGNVLVSVNPFKNIPIYTDAHIQNYSGKQMYESEPHIFALADEAYRNMRDRAQDQCIIITGESGAGKTEAAKLIMKFIAAVSGDSHAGSKIKDQLLKSNPVLEAFGNATTNRNFNSSRFGKYMDMEFDYKADPVGGLITNYLLEKSRVVKQVQGERNFHVFYYLLQGVDEGTLSSKFSLQKDPSKYFFLNQSATYVVDLVNDRELYKEMVSAMKVVGFKDADVDNCFKLVASILHLGNVEFVAQDDAHSTVTDSPALSAAASLLEVDKQTLIQALTFRTVTTREGNISTPLNARQAAATRDALAKAVYERLFVWVIAQINNFIRAPEKEARHVIGVLDIYGFEIFGRNGFEQFCINYCNEKLQQLFIELTLKSEQEEYLREGIDWVHIDYFNNAIICDLIENGQTGIIAMLDENSLLQNESDSDFHAKLKAKCKGHAHYQTNTIADTTFTLKHYAGDVTYDSVGFIEKNKDALFKDLSRLMYSSQQTMLKLMFPEGALADSELMKRPTTAATQFKRQVNELAQILLQKTPHYVRCIKSNDQKRGGLFVDELCLHQVRYLGLHENVRVRRAGYAFRQLYSRFLDRYKMLCPETWPLWESPEQKRQRTDAVKSGKTGILAVLEMQKAAFQSTDQAYQRKGVEKILSHLKLGQGEYLLGNTKLFVKQPTTLFALEDLREHRIVGIATHIQAHIKGLLAKLRYKRLRAATIKVQSNIKRFLFRRRMQKLRMVYITYLAYVYQGKQKSTDWMTDRERAFVNKAFFKRVAVTRVTNVYRNYLRRRVLRVYRDNLVWADRKNTYVQGKQYKMVKWPEIKVSWCAQTLTLLKGIFEGWVRRKYRSYVTAEQKAVLELKLRASEIFYGNKITYPRTVPVPYTSQRLGELVNPKTEKHLETLKAEHFLPDETLICATAAMKLNRADFKGVQHCLFLTDKNLHITTSAFKLKQTLPINALSAVTLSPHGDSVMVLHVDLKELPEKGQKKGDYMFVVDDHVELATKICVNYEAKTTFKFKLRFADQIVVHVKGGEENVTFAAGEVDEISFIPTKKTLAIALPRSKINDGTKPAALVRADSVLDGMNEAQYHKFMEGGTLPRNFDFKGKN</sequence>
<organism evidence="11 12">
    <name type="scientific">Capsaspora owczarzaki (strain ATCC 30864)</name>
    <dbReference type="NCBI Taxonomy" id="595528"/>
    <lineage>
        <taxon>Eukaryota</taxon>
        <taxon>Filasterea</taxon>
        <taxon>Capsaspora</taxon>
    </lineage>
</organism>
<dbReference type="RefSeq" id="XP_004347846.2">
    <property type="nucleotide sequence ID" value="XM_004347796.2"/>
</dbReference>
<keyword evidence="4 8" id="KW-0067">ATP-binding</keyword>
<dbReference type="EMBL" id="KE346365">
    <property type="protein sequence ID" value="KJE93198.1"/>
    <property type="molecule type" value="Genomic_DNA"/>
</dbReference>
<dbReference type="SMART" id="SM00015">
    <property type="entry name" value="IQ"/>
    <property type="match status" value="2"/>
</dbReference>
<dbReference type="Proteomes" id="UP000008743">
    <property type="component" value="Unassembled WGS sequence"/>
</dbReference>
<accession>A0A0D2WQI8</accession>
<dbReference type="PRINTS" id="PR00193">
    <property type="entry name" value="MYOSINHEAVY"/>
</dbReference>
<dbReference type="GO" id="GO:0006897">
    <property type="term" value="P:endocytosis"/>
    <property type="evidence" value="ECO:0007669"/>
    <property type="project" value="TreeGrafter"/>
</dbReference>
<dbReference type="PANTHER" id="PTHR13140">
    <property type="entry name" value="MYOSIN"/>
    <property type="match status" value="1"/>
</dbReference>
<gene>
    <name evidence="11" type="ORF">CAOG_004021</name>
</gene>
<keyword evidence="3 8" id="KW-0547">Nucleotide-binding</keyword>
<dbReference type="GO" id="GO:0016459">
    <property type="term" value="C:myosin complex"/>
    <property type="evidence" value="ECO:0007669"/>
    <property type="project" value="UniProtKB-KW"/>
</dbReference>
<dbReference type="GO" id="GO:0005737">
    <property type="term" value="C:cytoplasm"/>
    <property type="evidence" value="ECO:0007669"/>
    <property type="project" value="TreeGrafter"/>
</dbReference>
<evidence type="ECO:0000256" key="8">
    <source>
        <dbReference type="PROSITE-ProRule" id="PRU00782"/>
    </source>
</evidence>
<dbReference type="PhylomeDB" id="A0A0D2WQI8"/>
<evidence type="ECO:0000256" key="7">
    <source>
        <dbReference type="ARBA" id="ARBA00023203"/>
    </source>
</evidence>
<dbReference type="eggNOG" id="KOG0164">
    <property type="taxonomic scope" value="Eukaryota"/>
</dbReference>
<dbReference type="SUPFAM" id="SSF52540">
    <property type="entry name" value="P-loop containing nucleoside triphosphate hydrolases"/>
    <property type="match status" value="1"/>
</dbReference>
<dbReference type="Gene3D" id="1.20.5.190">
    <property type="match status" value="1"/>
</dbReference>
<dbReference type="PROSITE" id="PS50096">
    <property type="entry name" value="IQ"/>
    <property type="match status" value="2"/>
</dbReference>
<dbReference type="InterPro" id="IPR036961">
    <property type="entry name" value="Kinesin_motor_dom_sf"/>
</dbReference>
<dbReference type="InterPro" id="IPR036072">
    <property type="entry name" value="MYSc_Myo1"/>
</dbReference>
<dbReference type="GO" id="GO:0005886">
    <property type="term" value="C:plasma membrane"/>
    <property type="evidence" value="ECO:0007669"/>
    <property type="project" value="TreeGrafter"/>
</dbReference>
<evidence type="ECO:0000256" key="6">
    <source>
        <dbReference type="ARBA" id="ARBA00023175"/>
    </source>
</evidence>
<keyword evidence="12" id="KW-1185">Reference proteome</keyword>
<dbReference type="FunFam" id="1.20.58.530:FF:000004">
    <property type="entry name" value="Unconventional myosin ID"/>
    <property type="match status" value="1"/>
</dbReference>
<evidence type="ECO:0000256" key="4">
    <source>
        <dbReference type="ARBA" id="ARBA00022840"/>
    </source>
</evidence>
<dbReference type="InParanoid" id="A0A0D2WQI8"/>
<dbReference type="Gene3D" id="1.20.58.530">
    <property type="match status" value="1"/>
</dbReference>
<dbReference type="CDD" id="cd01378">
    <property type="entry name" value="MYSc_Myo1"/>
    <property type="match status" value="1"/>
</dbReference>
<evidence type="ECO:0000259" key="9">
    <source>
        <dbReference type="PROSITE" id="PS51456"/>
    </source>
</evidence>
<evidence type="ECO:0000313" key="12">
    <source>
        <dbReference type="Proteomes" id="UP000008743"/>
    </source>
</evidence>
<dbReference type="PROSITE" id="PS51757">
    <property type="entry name" value="TH1"/>
    <property type="match status" value="1"/>
</dbReference>
<dbReference type="SMART" id="SM00242">
    <property type="entry name" value="MYSc"/>
    <property type="match status" value="1"/>
</dbReference>
<evidence type="ECO:0000256" key="3">
    <source>
        <dbReference type="ARBA" id="ARBA00022741"/>
    </source>
</evidence>
<dbReference type="GO" id="GO:0000146">
    <property type="term" value="F:microfilament motor activity"/>
    <property type="evidence" value="ECO:0007669"/>
    <property type="project" value="TreeGrafter"/>
</dbReference>
<dbReference type="OrthoDB" id="6108017at2759"/>
<evidence type="ECO:0000313" key="11">
    <source>
        <dbReference type="EMBL" id="KJE93198.1"/>
    </source>
</evidence>
<evidence type="ECO:0000256" key="5">
    <source>
        <dbReference type="ARBA" id="ARBA00023123"/>
    </source>
</evidence>
<dbReference type="InterPro" id="IPR010926">
    <property type="entry name" value="Myosin_TH1"/>
</dbReference>
<dbReference type="STRING" id="595528.A0A0D2WQI8"/>
<name>A0A0D2WQI8_CAPO3</name>
<comment type="similarity">
    <text evidence="1 8">Belongs to the TRAFAC class myosin-kinesin ATPase superfamily. Myosin family.</text>
</comment>
<dbReference type="Gene3D" id="3.40.850.10">
    <property type="entry name" value="Kinesin motor domain"/>
    <property type="match status" value="1"/>
</dbReference>
<dbReference type="Gene3D" id="1.10.10.820">
    <property type="match status" value="1"/>
</dbReference>
<dbReference type="AlphaFoldDB" id="A0A0D2WQI8"/>
<dbReference type="PANTHER" id="PTHR13140:SF679">
    <property type="entry name" value="UNCONVENTIONAL MYOSIN IC"/>
    <property type="match status" value="1"/>
</dbReference>
<protein>
    <submittedName>
        <fullName evidence="11">Myosin-Ib</fullName>
    </submittedName>
</protein>
<feature type="domain" description="Myosin motor" evidence="9">
    <location>
        <begin position="11"/>
        <end position="719"/>
    </location>
</feature>
<feature type="domain" description="TH1" evidence="10">
    <location>
        <begin position="904"/>
        <end position="1094"/>
    </location>
</feature>
<dbReference type="Gene3D" id="6.20.240.20">
    <property type="match status" value="1"/>
</dbReference>
<evidence type="ECO:0000259" key="10">
    <source>
        <dbReference type="PROSITE" id="PS51757"/>
    </source>
</evidence>
<evidence type="ECO:0000256" key="1">
    <source>
        <dbReference type="ARBA" id="ARBA00008314"/>
    </source>
</evidence>
<dbReference type="GO" id="GO:0051015">
    <property type="term" value="F:actin filament binding"/>
    <property type="evidence" value="ECO:0007669"/>
    <property type="project" value="TreeGrafter"/>
</dbReference>
<keyword evidence="7 8" id="KW-0009">Actin-binding</keyword>
<dbReference type="PROSITE" id="PS51456">
    <property type="entry name" value="MYOSIN_MOTOR"/>
    <property type="match status" value="1"/>
</dbReference>
<keyword evidence="2" id="KW-0677">Repeat</keyword>
<feature type="region of interest" description="Actin-binding" evidence="8">
    <location>
        <begin position="561"/>
        <end position="583"/>
    </location>
</feature>
<proteinExistence type="inferred from homology"/>
<dbReference type="InterPro" id="IPR001609">
    <property type="entry name" value="Myosin_head_motor_dom-like"/>
</dbReference>
<feature type="binding site" evidence="8">
    <location>
        <begin position="104"/>
        <end position="111"/>
    </location>
    <ligand>
        <name>ATP</name>
        <dbReference type="ChEBI" id="CHEBI:30616"/>
    </ligand>
</feature>
<evidence type="ECO:0000256" key="2">
    <source>
        <dbReference type="ARBA" id="ARBA00022737"/>
    </source>
</evidence>
<dbReference type="InterPro" id="IPR000048">
    <property type="entry name" value="IQ_motif_EF-hand-BS"/>
</dbReference>
<reference evidence="12" key="1">
    <citation type="submission" date="2011-02" db="EMBL/GenBank/DDBJ databases">
        <title>The Genome Sequence of Capsaspora owczarzaki ATCC 30864.</title>
        <authorList>
            <person name="Russ C."/>
            <person name="Cuomo C."/>
            <person name="Burger G."/>
            <person name="Gray M.W."/>
            <person name="Holland P.W.H."/>
            <person name="King N."/>
            <person name="Lang F.B.F."/>
            <person name="Roger A.J."/>
            <person name="Ruiz-Trillo I."/>
            <person name="Young S.K."/>
            <person name="Zeng Q."/>
            <person name="Gargeya S."/>
            <person name="Alvarado L."/>
            <person name="Berlin A."/>
            <person name="Chapman S.B."/>
            <person name="Chen Z."/>
            <person name="Freedman E."/>
            <person name="Gellesch M."/>
            <person name="Goldberg J."/>
            <person name="Griggs A."/>
            <person name="Gujja S."/>
            <person name="Heilman E."/>
            <person name="Heiman D."/>
            <person name="Howarth C."/>
            <person name="Mehta T."/>
            <person name="Neiman D."/>
            <person name="Pearson M."/>
            <person name="Roberts A."/>
            <person name="Saif S."/>
            <person name="Shea T."/>
            <person name="Shenoy N."/>
            <person name="Sisk P."/>
            <person name="Stolte C."/>
            <person name="Sykes S."/>
            <person name="White J."/>
            <person name="Yandava C."/>
            <person name="Haas B."/>
            <person name="Nusbaum C."/>
            <person name="Birren B."/>
        </authorList>
    </citation>
    <scope>NUCLEOTIDE SEQUENCE</scope>
    <source>
        <strain evidence="12">ATCC 30864</strain>
    </source>
</reference>
<dbReference type="FunFam" id="3.40.850.10:FF:000101">
    <property type="entry name" value="Slow myosin heavy chain 2"/>
    <property type="match status" value="1"/>
</dbReference>
<dbReference type="GO" id="GO:0007015">
    <property type="term" value="P:actin filament organization"/>
    <property type="evidence" value="ECO:0007669"/>
    <property type="project" value="TreeGrafter"/>
</dbReference>